<dbReference type="CDD" id="cd06223">
    <property type="entry name" value="PRTases_typeI"/>
    <property type="match status" value="1"/>
</dbReference>
<protein>
    <recommendedName>
        <fullName evidence="3">Phosphoribosyltransferase domain-containing protein</fullName>
    </recommendedName>
</protein>
<dbReference type="Proteomes" id="UP001500390">
    <property type="component" value="Unassembled WGS sequence"/>
</dbReference>
<comment type="caution">
    <text evidence="4">The sequence shown here is derived from an EMBL/GenBank/DDBJ whole genome shotgun (WGS) entry which is preliminary data.</text>
</comment>
<dbReference type="Pfam" id="PF00156">
    <property type="entry name" value="Pribosyltran"/>
    <property type="match status" value="1"/>
</dbReference>
<comment type="similarity">
    <text evidence="1">Belongs to the ComF/GntX family.</text>
</comment>
<dbReference type="EMBL" id="BAABFX010000040">
    <property type="protein sequence ID" value="GAA4400811.1"/>
    <property type="molecule type" value="Genomic_DNA"/>
</dbReference>
<gene>
    <name evidence="4" type="ORF">GCM10023153_28640</name>
</gene>
<dbReference type="InterPro" id="IPR051910">
    <property type="entry name" value="ComF/GntX_DNA_util-trans"/>
</dbReference>
<evidence type="ECO:0000256" key="1">
    <source>
        <dbReference type="ARBA" id="ARBA00008007"/>
    </source>
</evidence>
<evidence type="ECO:0000256" key="2">
    <source>
        <dbReference type="SAM" id="MobiDB-lite"/>
    </source>
</evidence>
<dbReference type="Gene3D" id="3.40.50.2020">
    <property type="match status" value="1"/>
</dbReference>
<reference evidence="5" key="1">
    <citation type="journal article" date="2019" name="Int. J. Syst. Evol. Microbiol.">
        <title>The Global Catalogue of Microorganisms (GCM) 10K type strain sequencing project: providing services to taxonomists for standard genome sequencing and annotation.</title>
        <authorList>
            <consortium name="The Broad Institute Genomics Platform"/>
            <consortium name="The Broad Institute Genome Sequencing Center for Infectious Disease"/>
            <person name="Wu L."/>
            <person name="Ma J."/>
        </authorList>
    </citation>
    <scope>NUCLEOTIDE SEQUENCE [LARGE SCALE GENOMIC DNA]</scope>
    <source>
        <strain evidence="5">JCM 17738</strain>
    </source>
</reference>
<name>A0ABP8K6J6_9MICO</name>
<dbReference type="RefSeq" id="WP_159903947.1">
    <property type="nucleotide sequence ID" value="NZ_BAABFX010000040.1"/>
</dbReference>
<feature type="domain" description="Phosphoribosyltransferase" evidence="3">
    <location>
        <begin position="194"/>
        <end position="243"/>
    </location>
</feature>
<dbReference type="InterPro" id="IPR000836">
    <property type="entry name" value="PRTase_dom"/>
</dbReference>
<dbReference type="PANTHER" id="PTHR47505">
    <property type="entry name" value="DNA UTILIZATION PROTEIN YHGH"/>
    <property type="match status" value="1"/>
</dbReference>
<feature type="region of interest" description="Disordered" evidence="2">
    <location>
        <begin position="132"/>
        <end position="160"/>
    </location>
</feature>
<keyword evidence="5" id="KW-1185">Reference proteome</keyword>
<organism evidence="4 5">
    <name type="scientific">Ornithinibacter aureus</name>
    <dbReference type="NCBI Taxonomy" id="622664"/>
    <lineage>
        <taxon>Bacteria</taxon>
        <taxon>Bacillati</taxon>
        <taxon>Actinomycetota</taxon>
        <taxon>Actinomycetes</taxon>
        <taxon>Micrococcales</taxon>
        <taxon>Intrasporangiaceae</taxon>
        <taxon>Ornithinibacter</taxon>
    </lineage>
</organism>
<dbReference type="SUPFAM" id="SSF53271">
    <property type="entry name" value="PRTase-like"/>
    <property type="match status" value="1"/>
</dbReference>
<accession>A0ABP8K6J6</accession>
<proteinExistence type="inferred from homology"/>
<dbReference type="PANTHER" id="PTHR47505:SF1">
    <property type="entry name" value="DNA UTILIZATION PROTEIN YHGH"/>
    <property type="match status" value="1"/>
</dbReference>
<dbReference type="InterPro" id="IPR029057">
    <property type="entry name" value="PRTase-like"/>
</dbReference>
<evidence type="ECO:0000313" key="4">
    <source>
        <dbReference type="EMBL" id="GAA4400811.1"/>
    </source>
</evidence>
<sequence length="255" mass="26781">MGDRLWERVAGAAAAAGELVLPSRCAACHRPGPPLCRACTATLRTASQGWPALVTLDPSPLGMPACWAAAPFDGPLRLAVTAYKDEERRDLRPALGQLLASALTTAFAADPTLRRHVARDGPVLLVPLPTARSARRRRGDDPVGDLARAGARGGPPGIHLAPALRHTRRVADQSRLDRSARAANLAGAIEVSRRWREVVRGATCLLVDDVVTTGATMAEAARALRTVGAEHVVAAAVAATPRRVTPALVARRAAD</sequence>
<evidence type="ECO:0000259" key="3">
    <source>
        <dbReference type="Pfam" id="PF00156"/>
    </source>
</evidence>
<evidence type="ECO:0000313" key="5">
    <source>
        <dbReference type="Proteomes" id="UP001500390"/>
    </source>
</evidence>